<reference evidence="2 3" key="1">
    <citation type="journal article" name="Sci. Rep.">
        <title>Genome-scale phylogenetic analyses confirm Olpidium as the closest living zoosporic fungus to the non-flagellated, terrestrial fungi.</title>
        <authorList>
            <person name="Chang Y."/>
            <person name="Rochon D."/>
            <person name="Sekimoto S."/>
            <person name="Wang Y."/>
            <person name="Chovatia M."/>
            <person name="Sandor L."/>
            <person name="Salamov A."/>
            <person name="Grigoriev I.V."/>
            <person name="Stajich J.E."/>
            <person name="Spatafora J.W."/>
        </authorList>
    </citation>
    <scope>NUCLEOTIDE SEQUENCE [LARGE SCALE GENOMIC DNA]</scope>
    <source>
        <strain evidence="2">S191</strain>
    </source>
</reference>
<dbReference type="EMBL" id="JAEFCI010005482">
    <property type="protein sequence ID" value="KAG5460265.1"/>
    <property type="molecule type" value="Genomic_DNA"/>
</dbReference>
<dbReference type="Proteomes" id="UP000673691">
    <property type="component" value="Unassembled WGS sequence"/>
</dbReference>
<protein>
    <submittedName>
        <fullName evidence="2">Uncharacterized protein</fullName>
    </submittedName>
</protein>
<keyword evidence="3" id="KW-1185">Reference proteome</keyword>
<evidence type="ECO:0000256" key="1">
    <source>
        <dbReference type="SAM" id="MobiDB-lite"/>
    </source>
</evidence>
<sequence>MAARSLSVATAEAVPLLAAPSGALFCFLFSPARPASAKRCVVNGVALTSAPVQTVGGARRAAAAASEGASSQVMVVTQLACGASWKPKDGAVLCLAVRALSRAGDGTNGGCAAGARRRRRQARGGAEGGVPARGGAEVRGCAGVRGGAEGMSVARRRRRCAAAQTLRGGAEMAVARRRRDGGCAAAQTLRGGGRAAAGASARRRRRRARERRLLRLRERKEERGDGCALRERRERLFRSVHGQGAVRVLATTMYRDIVLRGQVLHEMDPQVTACPTSIRMDNDSAAELASNAKATRRVAEGTIEIRRVMSAENPADIFTKPLDRIKFTKFREMLVVRFDQAQTSRQYRDLAVVRLPRVCVCVCVCVSVRVRVCIPHGQCARHRVLPAFVRKGQARFPRLPGRRRNVRPGKSRLRSTWTGRGESWPGQDERTPPLLLVFCLILPRFVRLPCVVPKTANTTGGQHPSDEVTDLFVAVHAVFG</sequence>
<dbReference type="OrthoDB" id="3344688at2759"/>
<accession>A0A8H8DJ62</accession>
<feature type="region of interest" description="Disordered" evidence="1">
    <location>
        <begin position="108"/>
        <end position="131"/>
    </location>
</feature>
<proteinExistence type="predicted"/>
<gene>
    <name evidence="2" type="ORF">BJ554DRAFT_7705</name>
</gene>
<dbReference type="AlphaFoldDB" id="A0A8H8DJ62"/>
<feature type="non-terminal residue" evidence="2">
    <location>
        <position position="480"/>
    </location>
</feature>
<name>A0A8H8DJ62_9FUNG</name>
<organism evidence="2 3">
    <name type="scientific">Olpidium bornovanus</name>
    <dbReference type="NCBI Taxonomy" id="278681"/>
    <lineage>
        <taxon>Eukaryota</taxon>
        <taxon>Fungi</taxon>
        <taxon>Fungi incertae sedis</taxon>
        <taxon>Olpidiomycota</taxon>
        <taxon>Olpidiomycotina</taxon>
        <taxon>Olpidiomycetes</taxon>
        <taxon>Olpidiales</taxon>
        <taxon>Olpidiaceae</taxon>
        <taxon>Olpidium</taxon>
    </lineage>
</organism>
<evidence type="ECO:0000313" key="2">
    <source>
        <dbReference type="EMBL" id="KAG5460265.1"/>
    </source>
</evidence>
<feature type="region of interest" description="Disordered" evidence="1">
    <location>
        <begin position="403"/>
        <end position="428"/>
    </location>
</feature>
<comment type="caution">
    <text evidence="2">The sequence shown here is derived from an EMBL/GenBank/DDBJ whole genome shotgun (WGS) entry which is preliminary data.</text>
</comment>
<evidence type="ECO:0000313" key="3">
    <source>
        <dbReference type="Proteomes" id="UP000673691"/>
    </source>
</evidence>
<feature type="compositionally biased region" description="Basic residues" evidence="1">
    <location>
        <begin position="403"/>
        <end position="413"/>
    </location>
</feature>